<comment type="caution">
    <text evidence="2">The sequence shown here is derived from an EMBL/GenBank/DDBJ whole genome shotgun (WGS) entry which is preliminary data.</text>
</comment>
<evidence type="ECO:0000256" key="1">
    <source>
        <dbReference type="SAM" id="MobiDB-lite"/>
    </source>
</evidence>
<accession>A0A9Q1Q5P0</accession>
<proteinExistence type="predicted"/>
<dbReference type="OrthoDB" id="1300189at2759"/>
<dbReference type="EMBL" id="JAKOGI010000876">
    <property type="protein sequence ID" value="KAJ8429644.1"/>
    <property type="molecule type" value="Genomic_DNA"/>
</dbReference>
<keyword evidence="3" id="KW-1185">Reference proteome</keyword>
<sequence>MAPAKKIWKHTFVLPCTLCMNQKKHSHIGTPSAYELENISYSAGEKGAPIVNLGNETKFNIGVKEDGHLALLEPEGSTDKNVGTPLPDKEGGENDRTVNLNVEHLSGELNMCHLFAGVKLEEITQTSKDNPHFSAFELVEECFRPQGYNHMAYSRYGIKPKDVRGPILSRDALQGMLQEKEKENIALHQHLDHKENARKNDINELEDQMRISPDLVIGNEQES</sequence>
<dbReference type="AlphaFoldDB" id="A0A9Q1Q5P0"/>
<name>A0A9Q1Q5P0_9CARY</name>
<gene>
    <name evidence="2" type="ORF">Cgig2_025003</name>
</gene>
<dbReference type="Proteomes" id="UP001153076">
    <property type="component" value="Unassembled WGS sequence"/>
</dbReference>
<organism evidence="2 3">
    <name type="scientific">Carnegiea gigantea</name>
    <dbReference type="NCBI Taxonomy" id="171969"/>
    <lineage>
        <taxon>Eukaryota</taxon>
        <taxon>Viridiplantae</taxon>
        <taxon>Streptophyta</taxon>
        <taxon>Embryophyta</taxon>
        <taxon>Tracheophyta</taxon>
        <taxon>Spermatophyta</taxon>
        <taxon>Magnoliopsida</taxon>
        <taxon>eudicotyledons</taxon>
        <taxon>Gunneridae</taxon>
        <taxon>Pentapetalae</taxon>
        <taxon>Caryophyllales</taxon>
        <taxon>Cactineae</taxon>
        <taxon>Cactaceae</taxon>
        <taxon>Cactoideae</taxon>
        <taxon>Echinocereeae</taxon>
        <taxon>Carnegiea</taxon>
    </lineage>
</organism>
<evidence type="ECO:0000313" key="3">
    <source>
        <dbReference type="Proteomes" id="UP001153076"/>
    </source>
</evidence>
<evidence type="ECO:0000313" key="2">
    <source>
        <dbReference type="EMBL" id="KAJ8429644.1"/>
    </source>
</evidence>
<feature type="region of interest" description="Disordered" evidence="1">
    <location>
        <begin position="74"/>
        <end position="95"/>
    </location>
</feature>
<protein>
    <submittedName>
        <fullName evidence="2">Uncharacterized protein</fullName>
    </submittedName>
</protein>
<reference evidence="2" key="1">
    <citation type="submission" date="2022-04" db="EMBL/GenBank/DDBJ databases">
        <title>Carnegiea gigantea Genome sequencing and assembly v2.</title>
        <authorList>
            <person name="Copetti D."/>
            <person name="Sanderson M.J."/>
            <person name="Burquez A."/>
            <person name="Wojciechowski M.F."/>
        </authorList>
    </citation>
    <scope>NUCLEOTIDE SEQUENCE</scope>
    <source>
        <strain evidence="2">SGP5-SGP5p</strain>
        <tissue evidence="2">Aerial part</tissue>
    </source>
</reference>